<evidence type="ECO:0000313" key="4">
    <source>
        <dbReference type="Proteomes" id="UP000799778"/>
    </source>
</evidence>
<keyword evidence="2" id="KW-0732">Signal</keyword>
<feature type="signal peptide" evidence="2">
    <location>
        <begin position="1"/>
        <end position="21"/>
    </location>
</feature>
<evidence type="ECO:0000256" key="2">
    <source>
        <dbReference type="SAM" id="SignalP"/>
    </source>
</evidence>
<protein>
    <recommendedName>
        <fullName evidence="5">Secreted protein</fullName>
    </recommendedName>
</protein>
<organism evidence="3 4">
    <name type="scientific">Aaosphaeria arxii CBS 175.79</name>
    <dbReference type="NCBI Taxonomy" id="1450172"/>
    <lineage>
        <taxon>Eukaryota</taxon>
        <taxon>Fungi</taxon>
        <taxon>Dikarya</taxon>
        <taxon>Ascomycota</taxon>
        <taxon>Pezizomycotina</taxon>
        <taxon>Dothideomycetes</taxon>
        <taxon>Pleosporomycetidae</taxon>
        <taxon>Pleosporales</taxon>
        <taxon>Pleosporales incertae sedis</taxon>
        <taxon>Aaosphaeria</taxon>
    </lineage>
</organism>
<dbReference type="RefSeq" id="XP_033379544.1">
    <property type="nucleotide sequence ID" value="XM_033533397.1"/>
</dbReference>
<proteinExistence type="predicted"/>
<sequence length="386" mass="44449">MVTRKSGLLTALIILLKLVHANPVEHDPTDLKLVEDQSEVAHIYSRTNPDGEKWIGYDDDSEEEYNRKIRFKKAPPVKDAGPPPPPPPQNTNTKRELEKRVPTKFKDKHLGFIKEICDELVRHLRPRDFVIFVGNSGSYMKYCFDHPRMGALPISKARRYEGVAEASREADPDNYGKLPGNDWGKKGAVLADYYGRYLRPKFLAIDEDGTVGVPGGMEINRFLLVDHSSTGKSVDATKLILYHSLYYAALVQDDPYPEVKKQNYAKKPWALFNVIDKRKTKRLTLMGDRRPDMEQITNPKDVTVVKHFWVGGDRDVDKILGDEDRHYRNQIDYWPARWNQPVTHYWAQDQTKKNQADQIRKQIKDYVKKVNKGKLMTPPASKLAHN</sequence>
<dbReference type="GeneID" id="54290794"/>
<evidence type="ECO:0000313" key="3">
    <source>
        <dbReference type="EMBL" id="KAF2011205.1"/>
    </source>
</evidence>
<evidence type="ECO:0000256" key="1">
    <source>
        <dbReference type="SAM" id="MobiDB-lite"/>
    </source>
</evidence>
<dbReference type="Proteomes" id="UP000799778">
    <property type="component" value="Unassembled WGS sequence"/>
</dbReference>
<feature type="region of interest" description="Disordered" evidence="1">
    <location>
        <begin position="72"/>
        <end position="99"/>
    </location>
</feature>
<dbReference type="EMBL" id="ML978074">
    <property type="protein sequence ID" value="KAF2011205.1"/>
    <property type="molecule type" value="Genomic_DNA"/>
</dbReference>
<feature type="chain" id="PRO_5025684939" description="Secreted protein" evidence="2">
    <location>
        <begin position="22"/>
        <end position="386"/>
    </location>
</feature>
<keyword evidence="4" id="KW-1185">Reference proteome</keyword>
<accession>A0A6A5XDJ5</accession>
<reference evidence="3" key="1">
    <citation type="journal article" date="2020" name="Stud. Mycol.">
        <title>101 Dothideomycetes genomes: a test case for predicting lifestyles and emergence of pathogens.</title>
        <authorList>
            <person name="Haridas S."/>
            <person name="Albert R."/>
            <person name="Binder M."/>
            <person name="Bloem J."/>
            <person name="Labutti K."/>
            <person name="Salamov A."/>
            <person name="Andreopoulos B."/>
            <person name="Baker S."/>
            <person name="Barry K."/>
            <person name="Bills G."/>
            <person name="Bluhm B."/>
            <person name="Cannon C."/>
            <person name="Castanera R."/>
            <person name="Culley D."/>
            <person name="Daum C."/>
            <person name="Ezra D."/>
            <person name="Gonzalez J."/>
            <person name="Henrissat B."/>
            <person name="Kuo A."/>
            <person name="Liang C."/>
            <person name="Lipzen A."/>
            <person name="Lutzoni F."/>
            <person name="Magnuson J."/>
            <person name="Mondo S."/>
            <person name="Nolan M."/>
            <person name="Ohm R."/>
            <person name="Pangilinan J."/>
            <person name="Park H.-J."/>
            <person name="Ramirez L."/>
            <person name="Alfaro M."/>
            <person name="Sun H."/>
            <person name="Tritt A."/>
            <person name="Yoshinaga Y."/>
            <person name="Zwiers L.-H."/>
            <person name="Turgeon B."/>
            <person name="Goodwin S."/>
            <person name="Spatafora J."/>
            <person name="Crous P."/>
            <person name="Grigoriev I."/>
        </authorList>
    </citation>
    <scope>NUCLEOTIDE SEQUENCE</scope>
    <source>
        <strain evidence="3">CBS 175.79</strain>
    </source>
</reference>
<gene>
    <name evidence="3" type="ORF">BU24DRAFT_485811</name>
</gene>
<dbReference type="AlphaFoldDB" id="A0A6A5XDJ5"/>
<dbReference type="OrthoDB" id="3798869at2759"/>
<evidence type="ECO:0008006" key="5">
    <source>
        <dbReference type="Google" id="ProtNLM"/>
    </source>
</evidence>
<name>A0A6A5XDJ5_9PLEO</name>